<dbReference type="PANTHER" id="PTHR43523">
    <property type="entry name" value="GLUCOSE-1-PHOSPHATE ADENYLYLTRANSFERASE-RELATED"/>
    <property type="match status" value="1"/>
</dbReference>
<dbReference type="Proteomes" id="UP001595880">
    <property type="component" value="Unassembled WGS sequence"/>
</dbReference>
<dbReference type="RefSeq" id="WP_390195990.1">
    <property type="nucleotide sequence ID" value="NZ_JBHSDV010000001.1"/>
</dbReference>
<dbReference type="InterPro" id="IPR056818">
    <property type="entry name" value="GlmU/GlgC-like_hexapep"/>
</dbReference>
<evidence type="ECO:0000256" key="9">
    <source>
        <dbReference type="HAMAP-Rule" id="MF_00624"/>
    </source>
</evidence>
<dbReference type="PANTHER" id="PTHR43523:SF2">
    <property type="entry name" value="GLUCOSE-1-PHOSPHATE ADENYLYLTRANSFERASE"/>
    <property type="match status" value="1"/>
</dbReference>
<dbReference type="PROSITE" id="PS00809">
    <property type="entry name" value="ADP_GLC_PYROPHOSPH_2"/>
    <property type="match status" value="1"/>
</dbReference>
<keyword evidence="3 9" id="KW-0808">Transferase</keyword>
<dbReference type="GO" id="GO:0008878">
    <property type="term" value="F:glucose-1-phosphate adenylyltransferase activity"/>
    <property type="evidence" value="ECO:0007669"/>
    <property type="project" value="UniProtKB-EC"/>
</dbReference>
<keyword evidence="5 9" id="KW-0547">Nucleotide-binding</keyword>
<comment type="caution">
    <text evidence="12">The sequence shown here is derived from an EMBL/GenBank/DDBJ whole genome shotgun (WGS) entry which is preliminary data.</text>
</comment>
<dbReference type="CDD" id="cd04651">
    <property type="entry name" value="LbH_G1P_AT_C"/>
    <property type="match status" value="1"/>
</dbReference>
<dbReference type="Pfam" id="PF00483">
    <property type="entry name" value="NTP_transferase"/>
    <property type="match status" value="1"/>
</dbReference>
<evidence type="ECO:0000259" key="11">
    <source>
        <dbReference type="Pfam" id="PF24894"/>
    </source>
</evidence>
<keyword evidence="13" id="KW-1185">Reference proteome</keyword>
<feature type="domain" description="Nucleotidyl transferase" evidence="10">
    <location>
        <begin position="8"/>
        <end position="261"/>
    </location>
</feature>
<evidence type="ECO:0000256" key="5">
    <source>
        <dbReference type="ARBA" id="ARBA00022741"/>
    </source>
</evidence>
<keyword evidence="7 9" id="KW-0320">Glycogen biosynthesis</keyword>
<comment type="similarity">
    <text evidence="1 9">Belongs to the bacterial/plant glucose-1-phosphate adenylyltransferase family.</text>
</comment>
<dbReference type="InterPro" id="IPR029044">
    <property type="entry name" value="Nucleotide-diphossugar_trans"/>
</dbReference>
<feature type="binding site" evidence="9">
    <location>
        <position position="191"/>
    </location>
    <ligand>
        <name>alpha-D-glucose 1-phosphate</name>
        <dbReference type="ChEBI" id="CHEBI:58601"/>
    </ligand>
</feature>
<evidence type="ECO:0000256" key="6">
    <source>
        <dbReference type="ARBA" id="ARBA00022840"/>
    </source>
</evidence>
<dbReference type="InterPro" id="IPR011831">
    <property type="entry name" value="ADP-Glc_PPase"/>
</dbReference>
<feature type="binding site" evidence="9">
    <location>
        <position position="100"/>
    </location>
    <ligand>
        <name>alpha-D-glucose 1-phosphate</name>
        <dbReference type="ChEBI" id="CHEBI:58601"/>
    </ligand>
</feature>
<comment type="catalytic activity">
    <reaction evidence="9">
        <text>alpha-D-glucose 1-phosphate + ATP + H(+) = ADP-alpha-D-glucose + diphosphate</text>
        <dbReference type="Rhea" id="RHEA:12120"/>
        <dbReference type="ChEBI" id="CHEBI:15378"/>
        <dbReference type="ChEBI" id="CHEBI:30616"/>
        <dbReference type="ChEBI" id="CHEBI:33019"/>
        <dbReference type="ChEBI" id="CHEBI:57498"/>
        <dbReference type="ChEBI" id="CHEBI:58601"/>
        <dbReference type="EC" id="2.7.7.27"/>
    </reaction>
</comment>
<evidence type="ECO:0000256" key="8">
    <source>
        <dbReference type="ARBA" id="ARBA00023277"/>
    </source>
</evidence>
<proteinExistence type="inferred from homology"/>
<dbReference type="NCBIfam" id="TIGR02091">
    <property type="entry name" value="glgC"/>
    <property type="match status" value="1"/>
</dbReference>
<name>A0ABV8VTN4_9BACI</name>
<comment type="subunit">
    <text evidence="9">Homotetramer.</text>
</comment>
<evidence type="ECO:0000256" key="4">
    <source>
        <dbReference type="ARBA" id="ARBA00022695"/>
    </source>
</evidence>
<evidence type="ECO:0000256" key="7">
    <source>
        <dbReference type="ARBA" id="ARBA00023056"/>
    </source>
</evidence>
<evidence type="ECO:0000256" key="1">
    <source>
        <dbReference type="ARBA" id="ARBA00010443"/>
    </source>
</evidence>
<feature type="binding site" evidence="9">
    <location>
        <begin position="180"/>
        <end position="181"/>
    </location>
    <ligand>
        <name>alpha-D-glucose 1-phosphate</name>
        <dbReference type="ChEBI" id="CHEBI:58601"/>
    </ligand>
</feature>
<feature type="site" description="Could play a key role in the communication between the regulatory and the substrate sites" evidence="9">
    <location>
        <position position="99"/>
    </location>
</feature>
<keyword evidence="2 9" id="KW-0321">Glycogen metabolism</keyword>
<evidence type="ECO:0000313" key="12">
    <source>
        <dbReference type="EMBL" id="MFC4386900.1"/>
    </source>
</evidence>
<comment type="function">
    <text evidence="9">Involved in the biosynthesis of ADP-glucose, a building block required for the elongation reactions to produce glycogen. Catalyzes the reaction between ATP and alpha-D-glucose 1-phosphate (G1P) to produce pyrophosphate and ADP-Glc.</text>
</comment>
<dbReference type="InterPro" id="IPR005835">
    <property type="entry name" value="NTP_transferase_dom"/>
</dbReference>
<dbReference type="InterPro" id="IPR011004">
    <property type="entry name" value="Trimer_LpxA-like_sf"/>
</dbReference>
<organism evidence="12 13">
    <name type="scientific">Gracilibacillus marinus</name>
    <dbReference type="NCBI Taxonomy" id="630535"/>
    <lineage>
        <taxon>Bacteria</taxon>
        <taxon>Bacillati</taxon>
        <taxon>Bacillota</taxon>
        <taxon>Bacilli</taxon>
        <taxon>Bacillales</taxon>
        <taxon>Bacillaceae</taxon>
        <taxon>Gracilibacillus</taxon>
    </lineage>
</organism>
<reference evidence="13" key="1">
    <citation type="journal article" date="2019" name="Int. J. Syst. Evol. Microbiol.">
        <title>The Global Catalogue of Microorganisms (GCM) 10K type strain sequencing project: providing services to taxonomists for standard genome sequencing and annotation.</title>
        <authorList>
            <consortium name="The Broad Institute Genomics Platform"/>
            <consortium name="The Broad Institute Genome Sequencing Center for Infectious Disease"/>
            <person name="Wu L."/>
            <person name="Ma J."/>
        </authorList>
    </citation>
    <scope>NUCLEOTIDE SEQUENCE [LARGE SCALE GENOMIC DNA]</scope>
    <source>
        <strain evidence="13">KACC 14058</strain>
    </source>
</reference>
<sequence>MKKANTIAMLLAGGQGTRLEDLTINNAKPGVMFGGKYRIIDFSLSNCFHSEIYTVGVMTQYKPLLLNRYIGNGNAWALDKMNQGVYILPPYMRENNAEWYKGTADAVYQNIEFIEMFEPEYVLILSGDHIYQMDYSKMIEQAEETNADLVICTREVALEEASRFGIVELNETNRIIDFEEKPNEPKNNLASMGIYVFKWTVLKDVLLTDHSNEHSSNDFGHDIIPKLITDNKRVFAHIFHGYWRDVGTVDSYYKANMDLLKNRDDFNLTSEHLRVYSNNPNREPHFIGEHAMIHNSLIADGCYINGNIVQSIISQDAIIEEDAIIKESILLGNVKVRRGAIIEKAIIADNAVIEENARIGDVQSDNVTLFVREVQS</sequence>
<dbReference type="EMBL" id="JBHSDV010000001">
    <property type="protein sequence ID" value="MFC4386900.1"/>
    <property type="molecule type" value="Genomic_DNA"/>
</dbReference>
<keyword evidence="4 9" id="KW-0548">Nucleotidyltransferase</keyword>
<dbReference type="HAMAP" id="MF_00624">
    <property type="entry name" value="GlgC"/>
    <property type="match status" value="1"/>
</dbReference>
<evidence type="ECO:0000256" key="2">
    <source>
        <dbReference type="ARBA" id="ARBA00022600"/>
    </source>
</evidence>
<dbReference type="Gene3D" id="3.90.550.10">
    <property type="entry name" value="Spore Coat Polysaccharide Biosynthesis Protein SpsA, Chain A"/>
    <property type="match status" value="1"/>
</dbReference>
<dbReference type="EC" id="2.7.7.27" evidence="9"/>
<dbReference type="InterPro" id="IPR005836">
    <property type="entry name" value="ADP_Glu_pyroP_CS"/>
</dbReference>
<keyword evidence="6 9" id="KW-0067">ATP-binding</keyword>
<feature type="domain" description="Glucose-1-phosphate adenylyltransferase/Bifunctional protein GlmU-like C-terminal hexapeptide" evidence="11">
    <location>
        <begin position="289"/>
        <end position="366"/>
    </location>
</feature>
<comment type="pathway">
    <text evidence="9">Glycan biosynthesis; glycogen biosynthesis.</text>
</comment>
<keyword evidence="8 9" id="KW-0119">Carbohydrate metabolism</keyword>
<feature type="binding site" evidence="9">
    <location>
        <position position="165"/>
    </location>
    <ligand>
        <name>alpha-D-glucose 1-phosphate</name>
        <dbReference type="ChEBI" id="CHEBI:58601"/>
    </ligand>
</feature>
<dbReference type="InterPro" id="IPR023049">
    <property type="entry name" value="GlgC_bac"/>
</dbReference>
<dbReference type="Pfam" id="PF24894">
    <property type="entry name" value="Hexapep_GlmU"/>
    <property type="match status" value="1"/>
</dbReference>
<dbReference type="SUPFAM" id="SSF53448">
    <property type="entry name" value="Nucleotide-diphospho-sugar transferases"/>
    <property type="match status" value="1"/>
</dbReference>
<gene>
    <name evidence="9" type="primary">glgC</name>
    <name evidence="12" type="ORF">ACFOZ1_03655</name>
</gene>
<evidence type="ECO:0000313" key="13">
    <source>
        <dbReference type="Proteomes" id="UP001595880"/>
    </source>
</evidence>
<dbReference type="SUPFAM" id="SSF51161">
    <property type="entry name" value="Trimeric LpxA-like enzymes"/>
    <property type="match status" value="1"/>
</dbReference>
<accession>A0ABV8VTN4</accession>
<feature type="site" description="Could play a key role in the communication between the regulatory and the substrate sites" evidence="9">
    <location>
        <position position="60"/>
    </location>
</feature>
<dbReference type="Gene3D" id="2.160.10.10">
    <property type="entry name" value="Hexapeptide repeat proteins"/>
    <property type="match status" value="1"/>
</dbReference>
<protein>
    <recommendedName>
        <fullName evidence="9">Glucose-1-phosphate adenylyltransferase</fullName>
        <ecNumber evidence="9">2.7.7.27</ecNumber>
    </recommendedName>
    <alternativeName>
        <fullName evidence="9">ADP-glucose pyrophosphorylase</fullName>
        <shortName evidence="9">ADPGlc PPase</shortName>
    </alternativeName>
    <alternativeName>
        <fullName evidence="9">ADP-glucose synthase</fullName>
    </alternativeName>
</protein>
<dbReference type="NCBIfam" id="NF003670">
    <property type="entry name" value="PRK05293.1"/>
    <property type="match status" value="1"/>
</dbReference>
<evidence type="ECO:0000259" key="10">
    <source>
        <dbReference type="Pfam" id="PF00483"/>
    </source>
</evidence>
<evidence type="ECO:0000256" key="3">
    <source>
        <dbReference type="ARBA" id="ARBA00022679"/>
    </source>
</evidence>
<dbReference type="CDD" id="cd02508">
    <property type="entry name" value="ADP_Glucose_PP"/>
    <property type="match status" value="1"/>
</dbReference>